<dbReference type="Proteomes" id="UP000288388">
    <property type="component" value="Unassembled WGS sequence"/>
</dbReference>
<reference evidence="5 6" key="1">
    <citation type="submission" date="2018-12" db="EMBL/GenBank/DDBJ databases">
        <title>A novel vanA-carrying plasmid in a clinical isolate of Enterococcus avium.</title>
        <authorList>
            <person name="Bernasconi O.J."/>
            <person name="Luzzaro F."/>
            <person name="Endimiani A."/>
        </authorList>
    </citation>
    <scope>NUCLEOTIDE SEQUENCE [LARGE SCALE GENOMIC DNA]</scope>
    <source>
        <strain evidence="5 6">LC0559/18</strain>
    </source>
</reference>
<dbReference type="RefSeq" id="WP_016180362.1">
    <property type="nucleotide sequence ID" value="NZ_JAQCOW010000096.1"/>
</dbReference>
<dbReference type="CDD" id="cd13585">
    <property type="entry name" value="PBP2_TMBP_like"/>
    <property type="match status" value="1"/>
</dbReference>
<gene>
    <name evidence="5" type="ORF">EK398_06310</name>
</gene>
<evidence type="ECO:0000313" key="5">
    <source>
        <dbReference type="EMBL" id="RVU96538.1"/>
    </source>
</evidence>
<dbReference type="InterPro" id="IPR050490">
    <property type="entry name" value="Bact_solute-bd_prot1"/>
</dbReference>
<dbReference type="PROSITE" id="PS51257">
    <property type="entry name" value="PROKAR_LIPOPROTEIN"/>
    <property type="match status" value="1"/>
</dbReference>
<keyword evidence="3 4" id="KW-0732">Signal</keyword>
<evidence type="ECO:0000256" key="3">
    <source>
        <dbReference type="ARBA" id="ARBA00022729"/>
    </source>
</evidence>
<evidence type="ECO:0000256" key="2">
    <source>
        <dbReference type="ARBA" id="ARBA00022448"/>
    </source>
</evidence>
<feature type="chain" id="PRO_5039715601" evidence="4">
    <location>
        <begin position="26"/>
        <end position="433"/>
    </location>
</feature>
<comment type="caution">
    <text evidence="5">The sequence shown here is derived from an EMBL/GenBank/DDBJ whole genome shotgun (WGS) entry which is preliminary data.</text>
</comment>
<keyword evidence="2" id="KW-0813">Transport</keyword>
<dbReference type="PANTHER" id="PTHR43649:SF34">
    <property type="entry name" value="ABC TRANSPORTER PERIPLASMIC-BINDING PROTEIN YCJN-RELATED"/>
    <property type="match status" value="1"/>
</dbReference>
<dbReference type="Gene3D" id="3.40.190.10">
    <property type="entry name" value="Periplasmic binding protein-like II"/>
    <property type="match status" value="1"/>
</dbReference>
<proteinExistence type="inferred from homology"/>
<dbReference type="SUPFAM" id="SSF53850">
    <property type="entry name" value="Periplasmic binding protein-like II"/>
    <property type="match status" value="1"/>
</dbReference>
<dbReference type="PANTHER" id="PTHR43649">
    <property type="entry name" value="ARABINOSE-BINDING PROTEIN-RELATED"/>
    <property type="match status" value="1"/>
</dbReference>
<evidence type="ECO:0000313" key="6">
    <source>
        <dbReference type="Proteomes" id="UP000288388"/>
    </source>
</evidence>
<sequence length="433" mass="47711">MKKNKKRFGVFALAALTLVSTVVLSACGNGSESKEAGKDKTITVLVESGSPAEKIANSTADAFKKETGYKVVVDSVPYSGMYDKVSTEVKSKSAAHDVVCLDVLWLSAFENALTPLNKSVDDKITSDFLPTLEEGGTLNDKLLGLPMWINSKVLIYRKDLFEDEKNKTEFNKKYGHDLKVPTTWEEYKECAEFFTKDDMYGTAVFGMASGDTVCSFLDQASQAGAKPLVLGKNNEVLVDEKPYIDALQYLCDLYEKGYAPEETLSVASTEAQEMFNNGKLAMQLNWSHQYPAAYELNKNKVGVAPMIGGSAGVAATTGPWYQCVMKNSENQEAAIEYLKFMYDNNEKYMTEGSLKIAGRTSVYEKYETQAGDEHLGAVLETLDNEYSQNRPATPYWTEIEEVLAKAVQSALSGKATPKDALKDAKSEIETIIE</sequence>
<feature type="signal peptide" evidence="4">
    <location>
        <begin position="1"/>
        <end position="25"/>
    </location>
</feature>
<name>A0A437USD2_ENTAV</name>
<evidence type="ECO:0000256" key="4">
    <source>
        <dbReference type="SAM" id="SignalP"/>
    </source>
</evidence>
<accession>A0A437USD2</accession>
<dbReference type="AlphaFoldDB" id="A0A437USD2"/>
<organism evidence="5 6">
    <name type="scientific">Enterococcus avium</name>
    <name type="common">Streptococcus avium</name>
    <dbReference type="NCBI Taxonomy" id="33945"/>
    <lineage>
        <taxon>Bacteria</taxon>
        <taxon>Bacillati</taxon>
        <taxon>Bacillota</taxon>
        <taxon>Bacilli</taxon>
        <taxon>Lactobacillales</taxon>
        <taxon>Enterococcaceae</taxon>
        <taxon>Enterococcus</taxon>
    </lineage>
</organism>
<dbReference type="Pfam" id="PF01547">
    <property type="entry name" value="SBP_bac_1"/>
    <property type="match status" value="1"/>
</dbReference>
<dbReference type="EMBL" id="RYZS01000001">
    <property type="protein sequence ID" value="RVU96538.1"/>
    <property type="molecule type" value="Genomic_DNA"/>
</dbReference>
<dbReference type="InterPro" id="IPR006059">
    <property type="entry name" value="SBP"/>
</dbReference>
<protein>
    <submittedName>
        <fullName evidence="5">Sugar ABC transporter substrate-binding protein</fullName>
    </submittedName>
</protein>
<evidence type="ECO:0000256" key="1">
    <source>
        <dbReference type="ARBA" id="ARBA00008520"/>
    </source>
</evidence>
<comment type="similarity">
    <text evidence="1">Belongs to the bacterial solute-binding protein 1 family.</text>
</comment>